<dbReference type="InterPro" id="IPR008135">
    <property type="entry name" value="Competence-induced_CinA"/>
</dbReference>
<dbReference type="NCBIfam" id="NF001813">
    <property type="entry name" value="PRK00549.1"/>
    <property type="match status" value="1"/>
</dbReference>
<dbReference type="Proteomes" id="UP000654279">
    <property type="component" value="Unassembled WGS sequence"/>
</dbReference>
<dbReference type="PANTHER" id="PTHR13939">
    <property type="entry name" value="NICOTINAMIDE-NUCLEOTIDE AMIDOHYDROLASE PNCC"/>
    <property type="match status" value="1"/>
</dbReference>
<dbReference type="CDD" id="cd00885">
    <property type="entry name" value="cinA"/>
    <property type="match status" value="1"/>
</dbReference>
<dbReference type="InterPro" id="IPR036425">
    <property type="entry name" value="MoaB/Mog-like_dom_sf"/>
</dbReference>
<dbReference type="HAMAP" id="MF_00226_B">
    <property type="entry name" value="CinA_B"/>
    <property type="match status" value="1"/>
</dbReference>
<evidence type="ECO:0000313" key="4">
    <source>
        <dbReference type="Proteomes" id="UP000654279"/>
    </source>
</evidence>
<dbReference type="EMBL" id="JACRSO010000002">
    <property type="protein sequence ID" value="MBC8528999.1"/>
    <property type="molecule type" value="Genomic_DNA"/>
</dbReference>
<dbReference type="RefSeq" id="WP_249284915.1">
    <property type="nucleotide sequence ID" value="NZ_JACRSO010000002.1"/>
</dbReference>
<protein>
    <recommendedName>
        <fullName evidence="1">Putative competence-damage inducible protein</fullName>
    </recommendedName>
</protein>
<dbReference type="InterPro" id="IPR050101">
    <property type="entry name" value="CinA"/>
</dbReference>
<dbReference type="NCBIfam" id="TIGR00177">
    <property type="entry name" value="molyb_syn"/>
    <property type="match status" value="1"/>
</dbReference>
<dbReference type="Gene3D" id="3.40.980.10">
    <property type="entry name" value="MoaB/Mog-like domain"/>
    <property type="match status" value="1"/>
</dbReference>
<dbReference type="PANTHER" id="PTHR13939:SF0">
    <property type="entry name" value="NMN AMIDOHYDROLASE-LIKE PROTEIN YFAY"/>
    <property type="match status" value="1"/>
</dbReference>
<keyword evidence="4" id="KW-1185">Reference proteome</keyword>
<reference evidence="3" key="1">
    <citation type="submission" date="2020-08" db="EMBL/GenBank/DDBJ databases">
        <title>Genome public.</title>
        <authorList>
            <person name="Liu C."/>
            <person name="Sun Q."/>
        </authorList>
    </citation>
    <scope>NUCLEOTIDE SEQUENCE</scope>
    <source>
        <strain evidence="3">NSJ-44</strain>
    </source>
</reference>
<gene>
    <name evidence="1" type="primary">cinA</name>
    <name evidence="3" type="ORF">H8699_06130</name>
</gene>
<dbReference type="SUPFAM" id="SSF53218">
    <property type="entry name" value="Molybdenum cofactor biosynthesis proteins"/>
    <property type="match status" value="1"/>
</dbReference>
<dbReference type="Gene3D" id="3.90.950.20">
    <property type="entry name" value="CinA-like"/>
    <property type="match status" value="1"/>
</dbReference>
<organism evidence="3 4">
    <name type="scientific">Luoshenia tenuis</name>
    <dbReference type="NCBI Taxonomy" id="2763654"/>
    <lineage>
        <taxon>Bacteria</taxon>
        <taxon>Bacillati</taxon>
        <taxon>Bacillota</taxon>
        <taxon>Clostridia</taxon>
        <taxon>Christensenellales</taxon>
        <taxon>Christensenellaceae</taxon>
        <taxon>Luoshenia</taxon>
    </lineage>
</organism>
<feature type="domain" description="MoaB/Mog" evidence="2">
    <location>
        <begin position="6"/>
        <end position="172"/>
    </location>
</feature>
<dbReference type="SUPFAM" id="SSF142433">
    <property type="entry name" value="CinA-like"/>
    <property type="match status" value="1"/>
</dbReference>
<accession>A0A926CZX2</accession>
<dbReference type="NCBIfam" id="TIGR00199">
    <property type="entry name" value="PncC_domain"/>
    <property type="match status" value="1"/>
</dbReference>
<dbReference type="InterPro" id="IPR008136">
    <property type="entry name" value="CinA_C"/>
</dbReference>
<dbReference type="Pfam" id="PF18146">
    <property type="entry name" value="CinA_KH"/>
    <property type="match status" value="1"/>
</dbReference>
<dbReference type="AlphaFoldDB" id="A0A926CZX2"/>
<evidence type="ECO:0000256" key="1">
    <source>
        <dbReference type="HAMAP-Rule" id="MF_00226"/>
    </source>
</evidence>
<dbReference type="Gene3D" id="3.30.70.2860">
    <property type="match status" value="1"/>
</dbReference>
<dbReference type="SMART" id="SM00852">
    <property type="entry name" value="MoCF_biosynth"/>
    <property type="match status" value="1"/>
</dbReference>
<dbReference type="Pfam" id="PF02464">
    <property type="entry name" value="CinA"/>
    <property type="match status" value="1"/>
</dbReference>
<dbReference type="NCBIfam" id="TIGR00200">
    <property type="entry name" value="cinA_nterm"/>
    <property type="match status" value="1"/>
</dbReference>
<name>A0A926CZX2_9FIRM</name>
<evidence type="ECO:0000313" key="3">
    <source>
        <dbReference type="EMBL" id="MBC8528999.1"/>
    </source>
</evidence>
<sequence length="418" mass="45007">MVQSAEILSVGTELLLGQIVNSDAQYLSQQLSPMGINVYRHVTVGDNVERLKAALAECLQRADMVITTGGLGPTMDDLTKETVAEFFGLPMERDEATYAWLKDHFEKRGAVMSPNNAKQADFPKGSRILPNRNGTAPGCVVEENGKVVIVLPGPPVELHDMFENAVLPYLHSLSEDVIVSKILRFFGIGESALEYQLRELIAAQTNPTIAPYAGTGEVTLRLTAKCRAREEAEGLIAPVEAAIMAQVGEYFYGYGKDTLDIVVARKLLEKGRTLALAESCTGGMIAAKLVGYPGISEALLEGQVVYSNAAKVRRLGVKEQTLEQFGAVSEETAREMALGLRAQVGSDLALSVTGIAGPDGGTAQKPVGLVYIGLAQESGVTVKKLNLSGGRNRIRNMATLNALDMIRRALDKMDRNRT</sequence>
<proteinExistence type="inferred from homology"/>
<comment type="similarity">
    <text evidence="1">Belongs to the CinA family.</text>
</comment>
<dbReference type="Pfam" id="PF00994">
    <property type="entry name" value="MoCF_biosynth"/>
    <property type="match status" value="1"/>
</dbReference>
<dbReference type="InterPro" id="IPR036653">
    <property type="entry name" value="CinA-like_C"/>
</dbReference>
<dbReference type="PIRSF" id="PIRSF006728">
    <property type="entry name" value="CinA"/>
    <property type="match status" value="1"/>
</dbReference>
<evidence type="ECO:0000259" key="2">
    <source>
        <dbReference type="SMART" id="SM00852"/>
    </source>
</evidence>
<dbReference type="InterPro" id="IPR041424">
    <property type="entry name" value="CinA_KH"/>
</dbReference>
<dbReference type="InterPro" id="IPR001453">
    <property type="entry name" value="MoaB/Mog_dom"/>
</dbReference>
<comment type="caution">
    <text evidence="3">The sequence shown here is derived from an EMBL/GenBank/DDBJ whole genome shotgun (WGS) entry which is preliminary data.</text>
</comment>